<organism evidence="1 2">
    <name type="scientific">Paenibacillus mesotrionivorans</name>
    <dbReference type="NCBI Taxonomy" id="3160968"/>
    <lineage>
        <taxon>Bacteria</taxon>
        <taxon>Bacillati</taxon>
        <taxon>Bacillota</taxon>
        <taxon>Bacilli</taxon>
        <taxon>Bacillales</taxon>
        <taxon>Paenibacillaceae</taxon>
        <taxon>Paenibacillus</taxon>
    </lineage>
</organism>
<dbReference type="Proteomes" id="UP001631969">
    <property type="component" value="Unassembled WGS sequence"/>
</dbReference>
<name>A0ACC7P4Y9_9BACL</name>
<sequence length="346" mass="38642">MGGIHLNSESTEKKPLSAAEISALWHQHTGDSLAICVYKYFLTIVEDKKIKAVLEFALESSESHVSQISGFLNDAHFQLPLGFTDSDVNLQAPRLFSDPFLLFYTYIMTIHGLTAYSLALSCCEREDLQDHFLESIVTAKQLFQKITVLARTMPKFSGLPSVPSPRGVEFIQTTGILSNLIGEKRPLDSSEISHLMFNSKKTGFVRTLSLAFSQVVSHEDVRDFMLKNVKLAGQDADSFDQLLREDDLVAPQRWDDEITDSQASPFSDKLMMFHAAFLVNTALSYYGAAIGASLRSDIVLNYKRVSNHALQAGALCYNIMVKYGWLEQQPQAIDRKALAQQSSFLP</sequence>
<gene>
    <name evidence="1" type="ORF">ACI1P1_24570</name>
</gene>
<dbReference type="EMBL" id="JBJURJ010000018">
    <property type="protein sequence ID" value="MFM9331475.1"/>
    <property type="molecule type" value="Genomic_DNA"/>
</dbReference>
<reference evidence="1" key="1">
    <citation type="submission" date="2024-12" db="EMBL/GenBank/DDBJ databases">
        <authorList>
            <person name="Wu N."/>
        </authorList>
    </citation>
    <scope>NUCLEOTIDE SEQUENCE</scope>
    <source>
        <strain evidence="1">P15</strain>
    </source>
</reference>
<comment type="caution">
    <text evidence="1">The sequence shown here is derived from an EMBL/GenBank/DDBJ whole genome shotgun (WGS) entry which is preliminary data.</text>
</comment>
<protein>
    <submittedName>
        <fullName evidence="1">DUF3231 family protein</fullName>
    </submittedName>
</protein>
<evidence type="ECO:0000313" key="1">
    <source>
        <dbReference type="EMBL" id="MFM9331475.1"/>
    </source>
</evidence>
<accession>A0ACC7P4Y9</accession>
<keyword evidence="2" id="KW-1185">Reference proteome</keyword>
<evidence type="ECO:0000313" key="2">
    <source>
        <dbReference type="Proteomes" id="UP001631969"/>
    </source>
</evidence>
<proteinExistence type="predicted"/>